<name>A0ABU0TW70_MICTR</name>
<evidence type="ECO:0000313" key="3">
    <source>
        <dbReference type="Proteomes" id="UP001226691"/>
    </source>
</evidence>
<dbReference type="Proteomes" id="UP001226691">
    <property type="component" value="Unassembled WGS sequence"/>
</dbReference>
<evidence type="ECO:0008006" key="4">
    <source>
        <dbReference type="Google" id="ProtNLM"/>
    </source>
</evidence>
<organism evidence="2 3">
    <name type="scientific">Microbacterium trichothecenolyticum</name>
    <name type="common">Aureobacterium trichothecenolyticum</name>
    <dbReference type="NCBI Taxonomy" id="69370"/>
    <lineage>
        <taxon>Bacteria</taxon>
        <taxon>Bacillati</taxon>
        <taxon>Actinomycetota</taxon>
        <taxon>Actinomycetes</taxon>
        <taxon>Micrococcales</taxon>
        <taxon>Microbacteriaceae</taxon>
        <taxon>Microbacterium</taxon>
    </lineage>
</organism>
<protein>
    <recommendedName>
        <fullName evidence="4">Secreted protein</fullName>
    </recommendedName>
</protein>
<reference evidence="2 3" key="1">
    <citation type="submission" date="2023-07" db="EMBL/GenBank/DDBJ databases">
        <title>Functional and genomic diversity of the sorghum phyllosphere microbiome.</title>
        <authorList>
            <person name="Shade A."/>
        </authorList>
    </citation>
    <scope>NUCLEOTIDE SEQUENCE [LARGE SCALE GENOMIC DNA]</scope>
    <source>
        <strain evidence="2 3">SORGH_AS_1207</strain>
    </source>
</reference>
<keyword evidence="1" id="KW-0732">Signal</keyword>
<accession>A0ABU0TW70</accession>
<feature type="signal peptide" evidence="1">
    <location>
        <begin position="1"/>
        <end position="36"/>
    </location>
</feature>
<evidence type="ECO:0000313" key="2">
    <source>
        <dbReference type="EMBL" id="MDQ1123907.1"/>
    </source>
</evidence>
<dbReference type="RefSeq" id="WP_307484137.1">
    <property type="nucleotide sequence ID" value="NZ_JAUTBF010000001.1"/>
</dbReference>
<sequence>MSTPPFAARLARRLAVVGTAAAMSIAAVSVPQMASARVVTNPGYTVCVSSSVKNLVASGSVVRERGVQGLGYYTVGGHDYLGTDKRATQSIAQRSPGVWFLVPLCA</sequence>
<evidence type="ECO:0000256" key="1">
    <source>
        <dbReference type="SAM" id="SignalP"/>
    </source>
</evidence>
<proteinExistence type="predicted"/>
<comment type="caution">
    <text evidence="2">The sequence shown here is derived from an EMBL/GenBank/DDBJ whole genome shotgun (WGS) entry which is preliminary data.</text>
</comment>
<keyword evidence="3" id="KW-1185">Reference proteome</keyword>
<dbReference type="EMBL" id="JAUTBF010000001">
    <property type="protein sequence ID" value="MDQ1123907.1"/>
    <property type="molecule type" value="Genomic_DNA"/>
</dbReference>
<feature type="chain" id="PRO_5047139447" description="Secreted protein" evidence="1">
    <location>
        <begin position="37"/>
        <end position="106"/>
    </location>
</feature>
<gene>
    <name evidence="2" type="ORF">QE412_002480</name>
</gene>